<sequence length="74" mass="8129">MDCTLTTGRLLLDGADQQASYGEPLGPSRADPPIYAALVRQWRAGGRMFPGARDPQWTVLTSVSPVVISRYWHA</sequence>
<organism evidence="1 2">
    <name type="scientific">Streptomyces luteolifulvus</name>
    <dbReference type="NCBI Taxonomy" id="2615112"/>
    <lineage>
        <taxon>Bacteria</taxon>
        <taxon>Bacillati</taxon>
        <taxon>Actinomycetota</taxon>
        <taxon>Actinomycetes</taxon>
        <taxon>Kitasatosporales</taxon>
        <taxon>Streptomycetaceae</taxon>
        <taxon>Streptomyces</taxon>
    </lineage>
</organism>
<dbReference type="EMBL" id="VZRB01000003">
    <property type="protein sequence ID" value="KAB1149275.1"/>
    <property type="molecule type" value="Genomic_DNA"/>
</dbReference>
<name>A0A6H9V3E3_9ACTN</name>
<dbReference type="RefSeq" id="WP_150945176.1">
    <property type="nucleotide sequence ID" value="NZ_VZRB01000003.1"/>
</dbReference>
<protein>
    <submittedName>
        <fullName evidence="1">Uncharacterized protein</fullName>
    </submittedName>
</protein>
<dbReference type="Proteomes" id="UP000442707">
    <property type="component" value="Unassembled WGS sequence"/>
</dbReference>
<dbReference type="AlphaFoldDB" id="A0A6H9V3E3"/>
<reference evidence="1 2" key="1">
    <citation type="submission" date="2019-09" db="EMBL/GenBank/DDBJ databases">
        <title>Screening of Novel Bioactive Compounds from Soil-Associated.</title>
        <authorList>
            <person name="Zhao S."/>
        </authorList>
    </citation>
    <scope>NUCLEOTIDE SEQUENCE [LARGE SCALE GENOMIC DNA]</scope>
    <source>
        <strain evidence="1 2">HIT-DPA4</strain>
    </source>
</reference>
<evidence type="ECO:0000313" key="2">
    <source>
        <dbReference type="Proteomes" id="UP000442707"/>
    </source>
</evidence>
<accession>A0A6H9V3E3</accession>
<keyword evidence="2" id="KW-1185">Reference proteome</keyword>
<comment type="caution">
    <text evidence="1">The sequence shown here is derived from an EMBL/GenBank/DDBJ whole genome shotgun (WGS) entry which is preliminary data.</text>
</comment>
<evidence type="ECO:0000313" key="1">
    <source>
        <dbReference type="EMBL" id="KAB1149275.1"/>
    </source>
</evidence>
<gene>
    <name evidence="1" type="ORF">F7R91_05830</name>
</gene>
<proteinExistence type="predicted"/>